<dbReference type="Pfam" id="PF00121">
    <property type="entry name" value="TIM"/>
    <property type="match status" value="1"/>
</dbReference>
<feature type="binding site" evidence="7">
    <location>
        <position position="172"/>
    </location>
    <ligand>
        <name>substrate</name>
    </ligand>
</feature>
<dbReference type="EC" id="5.3.1.1" evidence="7 8"/>
<evidence type="ECO:0000256" key="7">
    <source>
        <dbReference type="HAMAP-Rule" id="MF_00147"/>
    </source>
</evidence>
<dbReference type="PROSITE" id="PS00171">
    <property type="entry name" value="TIM_1"/>
    <property type="match status" value="1"/>
</dbReference>
<keyword evidence="3 7" id="KW-0312">Gluconeogenesis</keyword>
<gene>
    <name evidence="7" type="primary">tpiA</name>
    <name evidence="9" type="ORF">A2519_01035</name>
</gene>
<dbReference type="InterPro" id="IPR022896">
    <property type="entry name" value="TrioseP_Isoase_bac/euk"/>
</dbReference>
<comment type="pathway">
    <text evidence="7 8">Carbohydrate biosynthesis; gluconeogenesis.</text>
</comment>
<dbReference type="PROSITE" id="PS51440">
    <property type="entry name" value="TIM_2"/>
    <property type="match status" value="1"/>
</dbReference>
<evidence type="ECO:0000256" key="4">
    <source>
        <dbReference type="ARBA" id="ARBA00022490"/>
    </source>
</evidence>
<dbReference type="GO" id="GO:0046166">
    <property type="term" value="P:glyceraldehyde-3-phosphate biosynthetic process"/>
    <property type="evidence" value="ECO:0007669"/>
    <property type="project" value="TreeGrafter"/>
</dbReference>
<dbReference type="Proteomes" id="UP000179243">
    <property type="component" value="Unassembled WGS sequence"/>
</dbReference>
<protein>
    <recommendedName>
        <fullName evidence="7 8">Triosephosphate isomerase</fullName>
        <shortName evidence="7">TIM</shortName>
        <shortName evidence="7">TPI</shortName>
        <ecNumber evidence="7 8">5.3.1.1</ecNumber>
    </recommendedName>
    <alternativeName>
        <fullName evidence="7">Triose-phosphate isomerase</fullName>
    </alternativeName>
</protein>
<keyword evidence="5 7" id="KW-0324">Glycolysis</keyword>
<evidence type="ECO:0000256" key="6">
    <source>
        <dbReference type="ARBA" id="ARBA00023235"/>
    </source>
</evidence>
<dbReference type="CDD" id="cd00311">
    <property type="entry name" value="TIM"/>
    <property type="match status" value="1"/>
</dbReference>
<dbReference type="AlphaFoldDB" id="A0A1F7F149"/>
<comment type="function">
    <text evidence="7">Involved in the gluconeogenesis. Catalyzes stereospecifically the conversion of dihydroxyacetone phosphate (DHAP) to D-glyceraldehyde-3-phosphate (G3P).</text>
</comment>
<dbReference type="GO" id="GO:0006096">
    <property type="term" value="P:glycolytic process"/>
    <property type="evidence" value="ECO:0007669"/>
    <property type="project" value="UniProtKB-UniRule"/>
</dbReference>
<dbReference type="EMBL" id="MFYX01000148">
    <property type="protein sequence ID" value="OGK00328.1"/>
    <property type="molecule type" value="Genomic_DNA"/>
</dbReference>
<dbReference type="SUPFAM" id="SSF51351">
    <property type="entry name" value="Triosephosphate isomerase (TIM)"/>
    <property type="match status" value="1"/>
</dbReference>
<dbReference type="GO" id="GO:0004807">
    <property type="term" value="F:triose-phosphate isomerase activity"/>
    <property type="evidence" value="ECO:0007669"/>
    <property type="project" value="UniProtKB-UniRule"/>
</dbReference>
<evidence type="ECO:0000256" key="3">
    <source>
        <dbReference type="ARBA" id="ARBA00022432"/>
    </source>
</evidence>
<comment type="caution">
    <text evidence="9">The sequence shown here is derived from an EMBL/GenBank/DDBJ whole genome shotgun (WGS) entry which is preliminary data.</text>
</comment>
<dbReference type="InterPro" id="IPR000652">
    <property type="entry name" value="Triosephosphate_isomerase"/>
</dbReference>
<evidence type="ECO:0000313" key="9">
    <source>
        <dbReference type="EMBL" id="OGK00328.1"/>
    </source>
</evidence>
<dbReference type="NCBIfam" id="TIGR00419">
    <property type="entry name" value="tim"/>
    <property type="match status" value="1"/>
</dbReference>
<dbReference type="UniPathway" id="UPA00138"/>
<evidence type="ECO:0000256" key="1">
    <source>
        <dbReference type="ARBA" id="ARBA00004680"/>
    </source>
</evidence>
<keyword evidence="4 7" id="KW-0963">Cytoplasm</keyword>
<dbReference type="GO" id="GO:0006094">
    <property type="term" value="P:gluconeogenesis"/>
    <property type="evidence" value="ECO:0007669"/>
    <property type="project" value="UniProtKB-UniRule"/>
</dbReference>
<dbReference type="GO" id="GO:0005829">
    <property type="term" value="C:cytosol"/>
    <property type="evidence" value="ECO:0007669"/>
    <property type="project" value="TreeGrafter"/>
</dbReference>
<feature type="binding site" evidence="7">
    <location>
        <begin position="9"/>
        <end position="11"/>
    </location>
    <ligand>
        <name>substrate</name>
    </ligand>
</feature>
<dbReference type="UniPathway" id="UPA00109">
    <property type="reaction ID" value="UER00189"/>
</dbReference>
<dbReference type="PANTHER" id="PTHR21139:SF42">
    <property type="entry name" value="TRIOSEPHOSPHATE ISOMERASE"/>
    <property type="match status" value="1"/>
</dbReference>
<evidence type="ECO:0000256" key="2">
    <source>
        <dbReference type="ARBA" id="ARBA00007422"/>
    </source>
</evidence>
<comment type="subcellular location">
    <subcellularLocation>
        <location evidence="7 8">Cytoplasm</location>
    </subcellularLocation>
</comment>
<comment type="catalytic activity">
    <reaction evidence="7 8">
        <text>D-glyceraldehyde 3-phosphate = dihydroxyacetone phosphate</text>
        <dbReference type="Rhea" id="RHEA:18585"/>
        <dbReference type="ChEBI" id="CHEBI:57642"/>
        <dbReference type="ChEBI" id="CHEBI:59776"/>
        <dbReference type="EC" id="5.3.1.1"/>
    </reaction>
</comment>
<comment type="pathway">
    <text evidence="1 7 8">Carbohydrate degradation; glycolysis; D-glyceraldehyde 3-phosphate from glycerone phosphate: step 1/1.</text>
</comment>
<dbReference type="InterPro" id="IPR013785">
    <property type="entry name" value="Aldolase_TIM"/>
</dbReference>
<dbReference type="Gene3D" id="3.20.20.70">
    <property type="entry name" value="Aldolase class I"/>
    <property type="match status" value="1"/>
</dbReference>
<comment type="similarity">
    <text evidence="2 7 8">Belongs to the triosephosphate isomerase family.</text>
</comment>
<dbReference type="InterPro" id="IPR020861">
    <property type="entry name" value="Triosephosphate_isomerase_AS"/>
</dbReference>
<sequence length="249" mass="26568">MRRKIIAGNWKMNKTIPEAVTLAKEVVAATKGAQAITVICPTYVCLAPVNEAIKGSHVILGAQDVHWEEKGAFTGKVSCDMLKSAGVTYVIIGHSEQRSYFNETNETVNKKVKAVLKAGLLPIICVGETLAEREGGRTEAVVKDHVEGAYKGLSKDDALKTVIAYEPVWAIGTGKVATKEQAQEVHAFIRKKVLSALYDADTASKIQIQYGGSMKADNAAALLKQEDIDGGLIGGAALKADDFKGIVLA</sequence>
<reference evidence="9 10" key="1">
    <citation type="journal article" date="2016" name="Nat. Commun.">
        <title>Thousands of microbial genomes shed light on interconnected biogeochemical processes in an aquifer system.</title>
        <authorList>
            <person name="Anantharaman K."/>
            <person name="Brown C.T."/>
            <person name="Hug L.A."/>
            <person name="Sharon I."/>
            <person name="Castelle C.J."/>
            <person name="Probst A.J."/>
            <person name="Thomas B.C."/>
            <person name="Singh A."/>
            <person name="Wilkins M.J."/>
            <person name="Karaoz U."/>
            <person name="Brodie E.L."/>
            <person name="Williams K.H."/>
            <person name="Hubbard S.S."/>
            <person name="Banfield J.F."/>
        </authorList>
    </citation>
    <scope>NUCLEOTIDE SEQUENCE [LARGE SCALE GENOMIC DNA]</scope>
</reference>
<feature type="binding site" evidence="7">
    <location>
        <position position="213"/>
    </location>
    <ligand>
        <name>substrate</name>
    </ligand>
</feature>
<dbReference type="FunFam" id="3.20.20.70:FF:000016">
    <property type="entry name" value="Triosephosphate isomerase"/>
    <property type="match status" value="1"/>
</dbReference>
<proteinExistence type="inferred from homology"/>
<dbReference type="PANTHER" id="PTHR21139">
    <property type="entry name" value="TRIOSEPHOSPHATE ISOMERASE"/>
    <property type="match status" value="1"/>
</dbReference>
<feature type="binding site" evidence="7">
    <location>
        <begin position="234"/>
        <end position="235"/>
    </location>
    <ligand>
        <name>substrate</name>
    </ligand>
</feature>
<name>A0A1F7F149_UNCRA</name>
<evidence type="ECO:0000256" key="5">
    <source>
        <dbReference type="ARBA" id="ARBA00023152"/>
    </source>
</evidence>
<dbReference type="InterPro" id="IPR035990">
    <property type="entry name" value="TIM_sf"/>
</dbReference>
<comment type="subunit">
    <text evidence="7 8">Homodimer.</text>
</comment>
<keyword evidence="6 7" id="KW-0413">Isomerase</keyword>
<feature type="active site" description="Proton acceptor" evidence="7">
    <location>
        <position position="166"/>
    </location>
</feature>
<dbReference type="GO" id="GO:0019563">
    <property type="term" value="P:glycerol catabolic process"/>
    <property type="evidence" value="ECO:0007669"/>
    <property type="project" value="TreeGrafter"/>
</dbReference>
<accession>A0A1F7F149</accession>
<dbReference type="HAMAP" id="MF_00147_B">
    <property type="entry name" value="TIM_B"/>
    <property type="match status" value="1"/>
</dbReference>
<organism evidence="9 10">
    <name type="scientific">Candidatus Raymondbacteria bacterium RIFOXYD12_FULL_49_13</name>
    <dbReference type="NCBI Taxonomy" id="1817890"/>
    <lineage>
        <taxon>Bacteria</taxon>
        <taxon>Raymondiibacteriota</taxon>
    </lineage>
</organism>
<evidence type="ECO:0000256" key="8">
    <source>
        <dbReference type="RuleBase" id="RU363013"/>
    </source>
</evidence>
<feature type="active site" description="Electrophile" evidence="7">
    <location>
        <position position="94"/>
    </location>
</feature>
<evidence type="ECO:0000313" key="10">
    <source>
        <dbReference type="Proteomes" id="UP000179243"/>
    </source>
</evidence>